<accession>X1RTR8</accession>
<sequence length="111" mass="12764">MTIPVQSSLFGLNKLMARMEQVLIEACENDTKIADNPRKAMIAVWVSEGLKEVLDNRFETFYDFFMGCTTPETISRALRKLKADGRVGETEGKLAERRGQQDIWRRYMGNE</sequence>
<comment type="caution">
    <text evidence="1">The sequence shown here is derived from an EMBL/GenBank/DDBJ whole genome shotgun (WGS) entry which is preliminary data.</text>
</comment>
<gene>
    <name evidence="1" type="ORF">S12H4_14741</name>
</gene>
<organism evidence="1">
    <name type="scientific">marine sediment metagenome</name>
    <dbReference type="NCBI Taxonomy" id="412755"/>
    <lineage>
        <taxon>unclassified sequences</taxon>
        <taxon>metagenomes</taxon>
        <taxon>ecological metagenomes</taxon>
    </lineage>
</organism>
<name>X1RTR8_9ZZZZ</name>
<reference evidence="1" key="1">
    <citation type="journal article" date="2014" name="Front. Microbiol.">
        <title>High frequency of phylogenetically diverse reductive dehalogenase-homologous genes in deep subseafloor sedimentary metagenomes.</title>
        <authorList>
            <person name="Kawai M."/>
            <person name="Futagami T."/>
            <person name="Toyoda A."/>
            <person name="Takaki Y."/>
            <person name="Nishi S."/>
            <person name="Hori S."/>
            <person name="Arai W."/>
            <person name="Tsubouchi T."/>
            <person name="Morono Y."/>
            <person name="Uchiyama I."/>
            <person name="Ito T."/>
            <person name="Fujiyama A."/>
            <person name="Inagaki F."/>
            <person name="Takami H."/>
        </authorList>
    </citation>
    <scope>NUCLEOTIDE SEQUENCE</scope>
    <source>
        <strain evidence="1">Expedition CK06-06</strain>
    </source>
</reference>
<protein>
    <submittedName>
        <fullName evidence="1">Uncharacterized protein</fullName>
    </submittedName>
</protein>
<proteinExistence type="predicted"/>
<dbReference type="EMBL" id="BARW01007045">
    <property type="protein sequence ID" value="GAI84038.1"/>
    <property type="molecule type" value="Genomic_DNA"/>
</dbReference>
<evidence type="ECO:0000313" key="1">
    <source>
        <dbReference type="EMBL" id="GAI84038.1"/>
    </source>
</evidence>
<dbReference type="AlphaFoldDB" id="X1RTR8"/>